<reference evidence="5" key="1">
    <citation type="journal article" date="2018" name="Nat. Microbiol.">
        <title>Leveraging single-cell genomics to expand the fungal tree of life.</title>
        <authorList>
            <person name="Ahrendt S.R."/>
            <person name="Quandt C.A."/>
            <person name="Ciobanu D."/>
            <person name="Clum A."/>
            <person name="Salamov A."/>
            <person name="Andreopoulos B."/>
            <person name="Cheng J.F."/>
            <person name="Woyke T."/>
            <person name="Pelin A."/>
            <person name="Henrissat B."/>
            <person name="Reynolds N.K."/>
            <person name="Benny G.L."/>
            <person name="Smith M.E."/>
            <person name="James T.Y."/>
            <person name="Grigoriev I.V."/>
        </authorList>
    </citation>
    <scope>NUCLEOTIDE SEQUENCE [LARGE SCALE GENOMIC DNA]</scope>
</reference>
<sequence length="757" mass="79783">MSYLTVKCTVCRGSLLNHADAATLCLRAQANDEKADCPGCSKCRNCVDGKVVSAAPARPPPPRPAHPPGGTPTSPLATSRAAGGGASSSTSDSFPSPSIAAGPEDVDSSQAPRSASHESLSSSAKVGRKKKSESTSIAQSFHDGTAPGSGRGHGTLGMIGSALTSRARKTRSLVVEDPVRVGPGLIAVGIPADKVPPALHPIRGDDDDGEAVAVTGVVVSAMGGGDGGGGGRASAIRDSTGSGRRESRVGIILQQMNRIEPSLPPKHHMQSMELLTSSGVAQKNRARFEATEELSRPELIAPPTITLKGPALAQFEEEPTSRVGRLSKRISRSFDMLSSSSASPPQPASPDPARKTSTPSIAPSSSVQPSTVVPLIGRPKSELFHLSPFKSKKTAVAPIVDAAAVDPGADRASSPSLTATPIPSQITSVGVRKGKRAPSATPSLSSSTSAFTGGVGGDSDSERGELKKKAETEKPLPACQFPAEISLETIFSSKKADAANACDQMIWAAKCYERCRDDQAWHPVVDEPSPTSAAPSEGGMGLGPGGYMVPAVDSTVARAIIGWFRIVTEIKTTMMTMTATGIGSVIFFQIESLIYGPGNAAGEEIITAGVPDQLMDALIFPLGQSTSPFSTLERAQPPSPHFHLHPPPSTDMTYATTLLATYRFFLPAPLLLSYLIEWYNVDTDPTTTTPSQEQWFRRHRKHIASRAVRVLLLWVRNHWHDFEASQELSGELKEFMDHLGSMSFGDSQKMTQAVREQ</sequence>
<dbReference type="InterPro" id="IPR023578">
    <property type="entry name" value="Ras_GEF_dom_sf"/>
</dbReference>
<keyword evidence="5" id="KW-1185">Reference proteome</keyword>
<organism evidence="4 5">
    <name type="scientific">Blyttiomyces helicus</name>
    <dbReference type="NCBI Taxonomy" id="388810"/>
    <lineage>
        <taxon>Eukaryota</taxon>
        <taxon>Fungi</taxon>
        <taxon>Fungi incertae sedis</taxon>
        <taxon>Chytridiomycota</taxon>
        <taxon>Chytridiomycota incertae sedis</taxon>
        <taxon>Chytridiomycetes</taxon>
        <taxon>Chytridiomycetes incertae sedis</taxon>
        <taxon>Blyttiomyces</taxon>
    </lineage>
</organism>
<dbReference type="Pfam" id="PF00618">
    <property type="entry name" value="RasGEF_N"/>
    <property type="match status" value="1"/>
</dbReference>
<protein>
    <recommendedName>
        <fullName evidence="3">N-terminal Ras-GEF domain-containing protein</fullName>
    </recommendedName>
</protein>
<dbReference type="Gene3D" id="1.20.870.10">
    <property type="entry name" value="Son of sevenless (SoS) protein Chain: S domain 1"/>
    <property type="match status" value="1"/>
</dbReference>
<evidence type="ECO:0000256" key="1">
    <source>
        <dbReference type="PROSITE-ProRule" id="PRU00135"/>
    </source>
</evidence>
<feature type="compositionally biased region" description="Gly residues" evidence="2">
    <location>
        <begin position="223"/>
        <end position="232"/>
    </location>
</feature>
<gene>
    <name evidence="4" type="ORF">BDK51DRAFT_37015</name>
</gene>
<dbReference type="CDD" id="cd06224">
    <property type="entry name" value="REM"/>
    <property type="match status" value="1"/>
</dbReference>
<feature type="compositionally biased region" description="Pro residues" evidence="2">
    <location>
        <begin position="57"/>
        <end position="70"/>
    </location>
</feature>
<feature type="compositionally biased region" description="Polar residues" evidence="2">
    <location>
        <begin position="413"/>
        <end position="428"/>
    </location>
</feature>
<dbReference type="PANTHER" id="PTHR24216">
    <property type="entry name" value="PAXILLIN-RELATED"/>
    <property type="match status" value="1"/>
</dbReference>
<feature type="compositionally biased region" description="Low complexity" evidence="2">
    <location>
        <begin position="71"/>
        <end position="100"/>
    </location>
</feature>
<feature type="compositionally biased region" description="Basic and acidic residues" evidence="2">
    <location>
        <begin position="460"/>
        <end position="473"/>
    </location>
</feature>
<evidence type="ECO:0000313" key="5">
    <source>
        <dbReference type="Proteomes" id="UP000269721"/>
    </source>
</evidence>
<name>A0A4P9WD04_9FUNG</name>
<evidence type="ECO:0000259" key="3">
    <source>
        <dbReference type="PROSITE" id="PS50212"/>
    </source>
</evidence>
<feature type="region of interest" description="Disordered" evidence="2">
    <location>
        <begin position="407"/>
        <end position="473"/>
    </location>
</feature>
<dbReference type="EMBL" id="KZ996046">
    <property type="protein sequence ID" value="RKO89513.1"/>
    <property type="molecule type" value="Genomic_DNA"/>
</dbReference>
<proteinExistence type="predicted"/>
<dbReference type="InterPro" id="IPR000651">
    <property type="entry name" value="Ras-like_Gua-exchang_fac_N"/>
</dbReference>
<dbReference type="Proteomes" id="UP000269721">
    <property type="component" value="Unassembled WGS sequence"/>
</dbReference>
<feature type="non-terminal residue" evidence="4">
    <location>
        <position position="757"/>
    </location>
</feature>
<dbReference type="PANTHER" id="PTHR24216:SF65">
    <property type="entry name" value="PAXILLIN-LIKE PROTEIN 1"/>
    <property type="match status" value="1"/>
</dbReference>
<keyword evidence="1" id="KW-0344">Guanine-nucleotide releasing factor</keyword>
<feature type="region of interest" description="Disordered" evidence="2">
    <location>
        <begin position="223"/>
        <end position="246"/>
    </location>
</feature>
<dbReference type="PROSITE" id="PS50212">
    <property type="entry name" value="RASGEF_NTER"/>
    <property type="match status" value="1"/>
</dbReference>
<feature type="domain" description="N-terminal Ras-GEF" evidence="3">
    <location>
        <begin position="602"/>
        <end position="757"/>
    </location>
</feature>
<feature type="compositionally biased region" description="Low complexity" evidence="2">
    <location>
        <begin position="437"/>
        <end position="450"/>
    </location>
</feature>
<feature type="region of interest" description="Disordered" evidence="2">
    <location>
        <begin position="334"/>
        <end position="372"/>
    </location>
</feature>
<dbReference type="SUPFAM" id="SSF48366">
    <property type="entry name" value="Ras GEF"/>
    <property type="match status" value="1"/>
</dbReference>
<evidence type="ECO:0000313" key="4">
    <source>
        <dbReference type="EMBL" id="RKO89513.1"/>
    </source>
</evidence>
<accession>A0A4P9WD04</accession>
<feature type="compositionally biased region" description="Low complexity" evidence="2">
    <location>
        <begin position="363"/>
        <end position="372"/>
    </location>
</feature>
<feature type="region of interest" description="Disordered" evidence="2">
    <location>
        <begin position="54"/>
        <end position="158"/>
    </location>
</feature>
<dbReference type="GO" id="GO:0005085">
    <property type="term" value="F:guanyl-nucleotide exchange factor activity"/>
    <property type="evidence" value="ECO:0007669"/>
    <property type="project" value="UniProtKB-KW"/>
</dbReference>
<feature type="compositionally biased region" description="Gly residues" evidence="2">
    <location>
        <begin position="147"/>
        <end position="157"/>
    </location>
</feature>
<evidence type="ECO:0000256" key="2">
    <source>
        <dbReference type="SAM" id="MobiDB-lite"/>
    </source>
</evidence>
<dbReference type="AlphaFoldDB" id="A0A4P9WD04"/>
<dbReference type="SMART" id="SM00229">
    <property type="entry name" value="RasGEFN"/>
    <property type="match status" value="1"/>
</dbReference>
<dbReference type="OrthoDB" id="546434at2759"/>